<accession>A0ABS4PW55</accession>
<dbReference type="Pfam" id="PF12697">
    <property type="entry name" value="Abhydrolase_6"/>
    <property type="match status" value="1"/>
</dbReference>
<dbReference type="InterPro" id="IPR029058">
    <property type="entry name" value="AB_hydrolase_fold"/>
</dbReference>
<protein>
    <submittedName>
        <fullName evidence="2">Pimeloyl-ACP methyl ester carboxylesterase</fullName>
    </submittedName>
</protein>
<dbReference type="PANTHER" id="PTHR43798:SF33">
    <property type="entry name" value="HYDROLASE, PUTATIVE (AFU_ORTHOLOGUE AFUA_2G14860)-RELATED"/>
    <property type="match status" value="1"/>
</dbReference>
<proteinExistence type="predicted"/>
<feature type="domain" description="AB hydrolase-1" evidence="1">
    <location>
        <begin position="54"/>
        <end position="274"/>
    </location>
</feature>
<evidence type="ECO:0000259" key="1">
    <source>
        <dbReference type="Pfam" id="PF12697"/>
    </source>
</evidence>
<dbReference type="InterPro" id="IPR000073">
    <property type="entry name" value="AB_hydrolase_1"/>
</dbReference>
<dbReference type="EMBL" id="JAGGMS010000001">
    <property type="protein sequence ID" value="MBP2182816.1"/>
    <property type="molecule type" value="Genomic_DNA"/>
</dbReference>
<gene>
    <name evidence="2" type="ORF">JOM49_004342</name>
</gene>
<dbReference type="SUPFAM" id="SSF53474">
    <property type="entry name" value="alpha/beta-Hydrolases"/>
    <property type="match status" value="1"/>
</dbReference>
<dbReference type="Gene3D" id="3.40.50.1820">
    <property type="entry name" value="alpha/beta hydrolase"/>
    <property type="match status" value="1"/>
</dbReference>
<reference evidence="2 3" key="1">
    <citation type="submission" date="2021-03" db="EMBL/GenBank/DDBJ databases">
        <title>Sequencing the genomes of 1000 actinobacteria strains.</title>
        <authorList>
            <person name="Klenk H.-P."/>
        </authorList>
    </citation>
    <scope>NUCLEOTIDE SEQUENCE [LARGE SCALE GENOMIC DNA]</scope>
    <source>
        <strain evidence="2 3">DSM 45510</strain>
    </source>
</reference>
<name>A0ABS4PW55_9PSEU</name>
<organism evidence="2 3">
    <name type="scientific">Amycolatopsis magusensis</name>
    <dbReference type="NCBI Taxonomy" id="882444"/>
    <lineage>
        <taxon>Bacteria</taxon>
        <taxon>Bacillati</taxon>
        <taxon>Actinomycetota</taxon>
        <taxon>Actinomycetes</taxon>
        <taxon>Pseudonocardiales</taxon>
        <taxon>Pseudonocardiaceae</taxon>
        <taxon>Amycolatopsis</taxon>
    </lineage>
</organism>
<sequence length="285" mass="31307">MDGVFGKDRTRDRFHAAYDEALRHWPVPCTELDVETSWGPTRVRRCGAGTGVPIVLLHGTLSTSVSWYPYIAELAEEHQVFAVDTIDEPGRSTLTRPVRDAGEHAGWLAEVLTGLGHPRVHLAGISRGGWLALNLAAKSGEQVASVTAVEPAGFGRVGRRFYWWAAKNLVRSATPLRRFATLSATEIAVYGSLRSLLFAAGSSRVRLPPPEPLTEDELRALPERTQLIFAEHSALHRSAQVRARLSSVVPEMRVEVVPGASHGLSLERPELVIARILAFARPRHQ</sequence>
<dbReference type="RefSeq" id="WP_209666071.1">
    <property type="nucleotide sequence ID" value="NZ_JAGGMS010000001.1"/>
</dbReference>
<evidence type="ECO:0000313" key="2">
    <source>
        <dbReference type="EMBL" id="MBP2182816.1"/>
    </source>
</evidence>
<dbReference type="InterPro" id="IPR050266">
    <property type="entry name" value="AB_hydrolase_sf"/>
</dbReference>
<evidence type="ECO:0000313" key="3">
    <source>
        <dbReference type="Proteomes" id="UP000741013"/>
    </source>
</evidence>
<dbReference type="Proteomes" id="UP000741013">
    <property type="component" value="Unassembled WGS sequence"/>
</dbReference>
<keyword evidence="3" id="KW-1185">Reference proteome</keyword>
<dbReference type="PANTHER" id="PTHR43798">
    <property type="entry name" value="MONOACYLGLYCEROL LIPASE"/>
    <property type="match status" value="1"/>
</dbReference>
<comment type="caution">
    <text evidence="2">The sequence shown here is derived from an EMBL/GenBank/DDBJ whole genome shotgun (WGS) entry which is preliminary data.</text>
</comment>